<evidence type="ECO:0000256" key="7">
    <source>
        <dbReference type="RuleBase" id="RU003346"/>
    </source>
</evidence>
<dbReference type="FunFam" id="1.20.1250.20:FF:000090">
    <property type="entry name" value="MFS sugar transporter, putative"/>
    <property type="match status" value="1"/>
</dbReference>
<dbReference type="GO" id="GO:0016020">
    <property type="term" value="C:membrane"/>
    <property type="evidence" value="ECO:0007669"/>
    <property type="project" value="UniProtKB-SubCell"/>
</dbReference>
<dbReference type="EMBL" id="ML736843">
    <property type="protein sequence ID" value="KAE8398994.1"/>
    <property type="molecule type" value="Genomic_DNA"/>
</dbReference>
<dbReference type="RefSeq" id="XP_031936313.1">
    <property type="nucleotide sequence ID" value="XM_032083362.1"/>
</dbReference>
<keyword evidence="5" id="KW-1133">Transmembrane helix</keyword>
<evidence type="ECO:0000256" key="1">
    <source>
        <dbReference type="ARBA" id="ARBA00004141"/>
    </source>
</evidence>
<dbReference type="PANTHER" id="PTHR48022">
    <property type="entry name" value="PLASTIDIC GLUCOSE TRANSPORTER 4"/>
    <property type="match status" value="1"/>
</dbReference>
<dbReference type="InterPro" id="IPR005829">
    <property type="entry name" value="Sugar_transporter_CS"/>
</dbReference>
<dbReference type="InterPro" id="IPR036259">
    <property type="entry name" value="MFS_trans_sf"/>
</dbReference>
<name>A0A5N7CXR7_9EURO</name>
<evidence type="ECO:0000256" key="3">
    <source>
        <dbReference type="ARBA" id="ARBA00022448"/>
    </source>
</evidence>
<accession>A0A5N7CXR7</accession>
<dbReference type="PROSITE" id="PS00216">
    <property type="entry name" value="SUGAR_TRANSPORT_1"/>
    <property type="match status" value="1"/>
</dbReference>
<comment type="similarity">
    <text evidence="2 7">Belongs to the major facilitator superfamily. Sugar transporter (TC 2.A.1.1) family.</text>
</comment>
<dbReference type="Gene3D" id="1.20.1250.20">
    <property type="entry name" value="MFS general substrate transporter like domains"/>
    <property type="match status" value="1"/>
</dbReference>
<keyword evidence="4" id="KW-0812">Transmembrane</keyword>
<dbReference type="PROSITE" id="PS00217">
    <property type="entry name" value="SUGAR_TRANSPORT_2"/>
    <property type="match status" value="1"/>
</dbReference>
<reference evidence="8 9" key="1">
    <citation type="submission" date="2019-04" db="EMBL/GenBank/DDBJ databases">
        <authorList>
            <consortium name="DOE Joint Genome Institute"/>
            <person name="Mondo S."/>
            <person name="Kjaerbolling I."/>
            <person name="Vesth T."/>
            <person name="Frisvad J.C."/>
            <person name="Nybo J.L."/>
            <person name="Theobald S."/>
            <person name="Kildgaard S."/>
            <person name="Isbrandt T."/>
            <person name="Kuo A."/>
            <person name="Sato A."/>
            <person name="Lyhne E.K."/>
            <person name="Kogle M.E."/>
            <person name="Wiebenga A."/>
            <person name="Kun R.S."/>
            <person name="Lubbers R.J."/>
            <person name="Makela M.R."/>
            <person name="Barry K."/>
            <person name="Chovatia M."/>
            <person name="Clum A."/>
            <person name="Daum C."/>
            <person name="Haridas S."/>
            <person name="He G."/>
            <person name="LaButti K."/>
            <person name="Lipzen A."/>
            <person name="Riley R."/>
            <person name="Salamov A."/>
            <person name="Simmons B.A."/>
            <person name="Magnuson J.K."/>
            <person name="Henrissat B."/>
            <person name="Mortensen U.H."/>
            <person name="Larsen T.O."/>
            <person name="Devries R.P."/>
            <person name="Grigoriev I.V."/>
            <person name="Machida M."/>
            <person name="Baker S.E."/>
            <person name="Andersen M.R."/>
            <person name="Cantor M.N."/>
            <person name="Hua S.X."/>
        </authorList>
    </citation>
    <scope>NUCLEOTIDE SEQUENCE [LARGE SCALE GENOMIC DNA]</scope>
    <source>
        <strain evidence="8 9">CBS 119388</strain>
    </source>
</reference>
<dbReference type="GO" id="GO:0005351">
    <property type="term" value="F:carbohydrate:proton symporter activity"/>
    <property type="evidence" value="ECO:0007669"/>
    <property type="project" value="TreeGrafter"/>
</dbReference>
<sequence>MGYTTFWRRLSPRQLNVMIQAFSLVCIFFEGYDQGVMGGVNSAPRYVTEVGIGEPDGTVTDTTHQGGIVSIYYLGCIFGCFGGGWLADRLGRINGLLVGAVFALVGGALQAAAQSSDFMLVARVVTGVGTGALTGIAPVLVSETSTADHRGAFLGYVFIANYLGISVAYWLSFGLAFINGGYSDVRWRFLLAFQCVPALILLLFIKMLPDSPRFLASVGRYAEAQEVLNKIRCHQASQSEIDLEYKNIIATVEEGKLSSPIQFAKILIGKGERPGSNLGRRAWLCVWLQIMASWTGITAVTAYSPVLLSQAGYSELTQNGLAGGLNTIGILGTIISAQIVDRIGRRKCLILGSVILFTVELVAGSVYEASLHQPDKADQLAPAAVAMLFLFNLGYAATWGTVAFLIPTEIFPSNLRAQGNGFGITGWAIGVGMTTLVNPIMFGSIGSRSYFLLAGLNLLWVPVIYLFYPETRNRTLESIDYLFSTSRPFYWDMEKAYRLCMDRKAEEHIDAPGIKVAGHDEAQQEFHETIQNGV</sequence>
<evidence type="ECO:0000256" key="6">
    <source>
        <dbReference type="ARBA" id="ARBA00023136"/>
    </source>
</evidence>
<dbReference type="SUPFAM" id="SSF103473">
    <property type="entry name" value="MFS general substrate transporter"/>
    <property type="match status" value="1"/>
</dbReference>
<evidence type="ECO:0000256" key="4">
    <source>
        <dbReference type="ARBA" id="ARBA00022692"/>
    </source>
</evidence>
<dbReference type="NCBIfam" id="TIGR00879">
    <property type="entry name" value="SP"/>
    <property type="match status" value="1"/>
</dbReference>
<dbReference type="InterPro" id="IPR050360">
    <property type="entry name" value="MFS_Sugar_Transporters"/>
</dbReference>
<comment type="subcellular location">
    <subcellularLocation>
        <location evidence="1">Membrane</location>
        <topology evidence="1">Multi-pass membrane protein</topology>
    </subcellularLocation>
</comment>
<keyword evidence="9" id="KW-1185">Reference proteome</keyword>
<dbReference type="InterPro" id="IPR003663">
    <property type="entry name" value="Sugar/inositol_transpt"/>
</dbReference>
<dbReference type="GeneID" id="43668053"/>
<accession>A0A5N6HVF3</accession>
<dbReference type="PRINTS" id="PR00171">
    <property type="entry name" value="SUGRTRNSPORT"/>
</dbReference>
<evidence type="ECO:0000256" key="2">
    <source>
        <dbReference type="ARBA" id="ARBA00010992"/>
    </source>
</evidence>
<keyword evidence="6" id="KW-0472">Membrane</keyword>
<organism evidence="8 9">
    <name type="scientific">Aspergillus pseudonomiae</name>
    <dbReference type="NCBI Taxonomy" id="1506151"/>
    <lineage>
        <taxon>Eukaryota</taxon>
        <taxon>Fungi</taxon>
        <taxon>Dikarya</taxon>
        <taxon>Ascomycota</taxon>
        <taxon>Pezizomycotina</taxon>
        <taxon>Eurotiomycetes</taxon>
        <taxon>Eurotiomycetidae</taxon>
        <taxon>Eurotiales</taxon>
        <taxon>Aspergillaceae</taxon>
        <taxon>Aspergillus</taxon>
        <taxon>Aspergillus subgen. Circumdati</taxon>
    </lineage>
</organism>
<evidence type="ECO:0000313" key="9">
    <source>
        <dbReference type="Proteomes" id="UP000325579"/>
    </source>
</evidence>
<keyword evidence="3 7" id="KW-0813">Transport</keyword>
<gene>
    <name evidence="8" type="ORF">BDV37DRAFT_261873</name>
</gene>
<evidence type="ECO:0000313" key="8">
    <source>
        <dbReference type="EMBL" id="KAE8398994.1"/>
    </source>
</evidence>
<proteinExistence type="inferred from homology"/>
<protein>
    <submittedName>
        <fullName evidence="8">General substrate transporter</fullName>
    </submittedName>
</protein>
<dbReference type="AlphaFoldDB" id="A0A5N7CXR7"/>
<dbReference type="OrthoDB" id="2544694at2759"/>
<evidence type="ECO:0000256" key="5">
    <source>
        <dbReference type="ARBA" id="ARBA00022989"/>
    </source>
</evidence>
<dbReference type="PROSITE" id="PS50850">
    <property type="entry name" value="MFS"/>
    <property type="match status" value="1"/>
</dbReference>
<dbReference type="Proteomes" id="UP000325579">
    <property type="component" value="Unassembled WGS sequence"/>
</dbReference>
<dbReference type="InterPro" id="IPR020846">
    <property type="entry name" value="MFS_dom"/>
</dbReference>
<dbReference type="Pfam" id="PF00083">
    <property type="entry name" value="Sugar_tr"/>
    <property type="match status" value="1"/>
</dbReference>
<dbReference type="PANTHER" id="PTHR48022:SF44">
    <property type="entry name" value="SUGAR TRANSPORTER, PUTATIVE (AFU_ORTHOLOGUE AFUA_4G14610)-RELATED"/>
    <property type="match status" value="1"/>
</dbReference>
<dbReference type="InterPro" id="IPR005828">
    <property type="entry name" value="MFS_sugar_transport-like"/>
</dbReference>